<dbReference type="InterPro" id="IPR007730">
    <property type="entry name" value="SPOR-like_dom"/>
</dbReference>
<sequence>MNAKKQYGKGLSGFFVGLLLATAVIAGVLYFLNKNGQSSVKELPKVEEKVPEPEILVPGSSPSASATKADSASQMQTDVVPPAAPEAKVTTESTTKETPTVTEATEADKTAIVPPTAGSEAVEEPVAHPPVVVVPTKPKMSAEQEKAAKEAQKQAQIKKQAEAKRAEAEHTKKQAQAKSKAESKVQPTPEQILNSGNLEKARKEAQAEARKKAEADADRQRAEDALSGRSGSEKQSSKSSVQPKQQISSAKGGKVIIQAGSYNDQQAAEVQRGKLAMAGVSASVVQAEVNGKTVYRVQTGVLSAAEASMAQKKLKQRGINNFARSVK</sequence>
<feature type="region of interest" description="Disordered" evidence="1">
    <location>
        <begin position="45"/>
        <end position="252"/>
    </location>
</feature>
<keyword evidence="2" id="KW-0812">Transmembrane</keyword>
<feature type="compositionally biased region" description="Low complexity" evidence="1">
    <location>
        <begin position="86"/>
        <end position="104"/>
    </location>
</feature>
<evidence type="ECO:0000259" key="3">
    <source>
        <dbReference type="PROSITE" id="PS51724"/>
    </source>
</evidence>
<dbReference type="Gene3D" id="3.30.70.1070">
    <property type="entry name" value="Sporulation related repeat"/>
    <property type="match status" value="1"/>
</dbReference>
<keyword evidence="5" id="KW-1185">Reference proteome</keyword>
<feature type="compositionally biased region" description="Polar residues" evidence="1">
    <location>
        <begin position="185"/>
        <end position="197"/>
    </location>
</feature>
<dbReference type="OrthoDB" id="7063246at2"/>
<dbReference type="EMBL" id="AGAZ01000057">
    <property type="protein sequence ID" value="EGZ45600.1"/>
    <property type="molecule type" value="Genomic_DNA"/>
</dbReference>
<accession>G4CR40</accession>
<protein>
    <submittedName>
        <fullName evidence="4">Cell division protein FtsN</fullName>
    </submittedName>
</protein>
<keyword evidence="2" id="KW-1133">Transmembrane helix</keyword>
<comment type="caution">
    <text evidence="4">The sequence shown here is derived from an EMBL/GenBank/DDBJ whole genome shotgun (WGS) entry which is preliminary data.</text>
</comment>
<name>G4CR40_9NEIS</name>
<feature type="compositionally biased region" description="Basic and acidic residues" evidence="1">
    <location>
        <begin position="140"/>
        <end position="152"/>
    </location>
</feature>
<feature type="compositionally biased region" description="Polar residues" evidence="1">
    <location>
        <begin position="60"/>
        <end position="77"/>
    </location>
</feature>
<feature type="compositionally biased region" description="Low complexity" evidence="1">
    <location>
        <begin position="237"/>
        <end position="249"/>
    </location>
</feature>
<gene>
    <name evidence="4" type="primary">ftsN</name>
    <name evidence="4" type="ORF">HMPREF9370_1550</name>
</gene>
<keyword evidence="2" id="KW-0472">Membrane</keyword>
<evidence type="ECO:0000313" key="5">
    <source>
        <dbReference type="Proteomes" id="UP000005336"/>
    </source>
</evidence>
<dbReference type="RefSeq" id="WP_009116691.1">
    <property type="nucleotide sequence ID" value="NZ_JH165159.1"/>
</dbReference>
<organism evidence="4 5">
    <name type="scientific">Neisseria wadsworthii 9715</name>
    <dbReference type="NCBI Taxonomy" id="1030841"/>
    <lineage>
        <taxon>Bacteria</taxon>
        <taxon>Pseudomonadati</taxon>
        <taxon>Pseudomonadota</taxon>
        <taxon>Betaproteobacteria</taxon>
        <taxon>Neisseriales</taxon>
        <taxon>Neisseriaceae</taxon>
        <taxon>Neisseria</taxon>
    </lineage>
</organism>
<feature type="transmembrane region" description="Helical" evidence="2">
    <location>
        <begin position="12"/>
        <end position="32"/>
    </location>
</feature>
<dbReference type="GO" id="GO:0051301">
    <property type="term" value="P:cell division"/>
    <property type="evidence" value="ECO:0007669"/>
    <property type="project" value="UniProtKB-KW"/>
</dbReference>
<dbReference type="HOGENOM" id="CLU_061790_0_0_4"/>
<dbReference type="Proteomes" id="UP000005336">
    <property type="component" value="Unassembled WGS sequence"/>
</dbReference>
<feature type="domain" description="SPOR" evidence="3">
    <location>
        <begin position="249"/>
        <end position="327"/>
    </location>
</feature>
<reference evidence="4 5" key="1">
    <citation type="submission" date="2011-06" db="EMBL/GenBank/DDBJ databases">
        <authorList>
            <person name="Muzny D."/>
            <person name="Qin X."/>
            <person name="Deng J."/>
            <person name="Jiang H."/>
            <person name="Liu Y."/>
            <person name="Qu J."/>
            <person name="Song X.-Z."/>
            <person name="Zhang L."/>
            <person name="Thornton R."/>
            <person name="Coyle M."/>
            <person name="Francisco L."/>
            <person name="Jackson L."/>
            <person name="Javaid M."/>
            <person name="Korchina V."/>
            <person name="Kovar C."/>
            <person name="Mata R."/>
            <person name="Mathew T."/>
            <person name="Ngo R."/>
            <person name="Nguyen L."/>
            <person name="Nguyen N."/>
            <person name="Okwuonu G."/>
            <person name="Ongeri F."/>
            <person name="Pham C."/>
            <person name="Simmons D."/>
            <person name="Wilczek-Boney K."/>
            <person name="Hale W."/>
            <person name="Jakkamsetti A."/>
            <person name="Pham P."/>
            <person name="Ruth R."/>
            <person name="San Lucas F."/>
            <person name="Warren J."/>
            <person name="Zhang J."/>
            <person name="Zhao Z."/>
            <person name="Zhou C."/>
            <person name="Zhu D."/>
            <person name="Lee S."/>
            <person name="Bess C."/>
            <person name="Blankenburg K."/>
            <person name="Forbes L."/>
            <person name="Fu Q."/>
            <person name="Gubbala S."/>
            <person name="Hirani K."/>
            <person name="Jayaseelan J.C."/>
            <person name="Lara F."/>
            <person name="Munidasa M."/>
            <person name="Palculict T."/>
            <person name="Patil S."/>
            <person name="Pu L.-L."/>
            <person name="Saada N."/>
            <person name="Tang L."/>
            <person name="Weissenberger G."/>
            <person name="Zhu Y."/>
            <person name="Hemphill L."/>
            <person name="Shang Y."/>
            <person name="Youmans B."/>
            <person name="Ayvaz T."/>
            <person name="Ross M."/>
            <person name="Santibanez J."/>
            <person name="Aqrawi P."/>
            <person name="Gross S."/>
            <person name="Joshi V."/>
            <person name="Fowler G."/>
            <person name="Nazareth L."/>
            <person name="Reid J."/>
            <person name="Worley K."/>
            <person name="Petrosino J."/>
            <person name="Highlander S."/>
            <person name="Gibbs R."/>
        </authorList>
    </citation>
    <scope>NUCLEOTIDE SEQUENCE [LARGE SCALE GENOMIC DNA]</scope>
    <source>
        <strain evidence="4 5">9715</strain>
    </source>
</reference>
<feature type="compositionally biased region" description="Basic and acidic residues" evidence="1">
    <location>
        <begin position="159"/>
        <end position="172"/>
    </location>
</feature>
<dbReference type="STRING" id="1030841.HMPREF9370_1550"/>
<proteinExistence type="predicted"/>
<dbReference type="InterPro" id="IPR036680">
    <property type="entry name" value="SPOR-like_sf"/>
</dbReference>
<dbReference type="PATRIC" id="fig|1030841.3.peg.1531"/>
<keyword evidence="4" id="KW-0131">Cell cycle</keyword>
<evidence type="ECO:0000256" key="2">
    <source>
        <dbReference type="SAM" id="Phobius"/>
    </source>
</evidence>
<dbReference type="PROSITE" id="PS51724">
    <property type="entry name" value="SPOR"/>
    <property type="match status" value="1"/>
</dbReference>
<evidence type="ECO:0000313" key="4">
    <source>
        <dbReference type="EMBL" id="EGZ45600.1"/>
    </source>
</evidence>
<evidence type="ECO:0000256" key="1">
    <source>
        <dbReference type="SAM" id="MobiDB-lite"/>
    </source>
</evidence>
<dbReference type="Pfam" id="PF05036">
    <property type="entry name" value="SPOR"/>
    <property type="match status" value="1"/>
</dbReference>
<dbReference type="GO" id="GO:0042834">
    <property type="term" value="F:peptidoglycan binding"/>
    <property type="evidence" value="ECO:0007669"/>
    <property type="project" value="InterPro"/>
</dbReference>
<dbReference type="SUPFAM" id="SSF110997">
    <property type="entry name" value="Sporulation related repeat"/>
    <property type="match status" value="1"/>
</dbReference>
<feature type="compositionally biased region" description="Basic and acidic residues" evidence="1">
    <location>
        <begin position="199"/>
        <end position="236"/>
    </location>
</feature>
<keyword evidence="4" id="KW-0132">Cell division</keyword>
<dbReference type="AlphaFoldDB" id="G4CR40"/>